<sequence length="131" mass="14485">MDCSKKQRPWRIDSQFGDGEGQAVLPYPHVPQPNCLSWVPQYLTYGDLMEAVDKGFDPKQLHPANKCWSALKSLGRSLFEWPMMPSIRTSEHLASPGYLSVTTTLSHPPLGSLSSVCGSCRSTPAPQQPNK</sequence>
<gene>
    <name evidence="1" type="ORF">DMAD_02045</name>
</gene>
<reference evidence="1 2" key="1">
    <citation type="submission" date="2024-02" db="EMBL/GenBank/DDBJ databases">
        <title>A chromosome-level genome assembly of Drosophila madeirensis, a fruit fly species endemic to Madeira island.</title>
        <authorList>
            <person name="Tomihara K."/>
            <person name="Llopart A."/>
            <person name="Yamamoto D."/>
        </authorList>
    </citation>
    <scope>NUCLEOTIDE SEQUENCE [LARGE SCALE GENOMIC DNA]</scope>
    <source>
        <strain evidence="1 2">RF1</strain>
    </source>
</reference>
<proteinExistence type="predicted"/>
<organism evidence="1 2">
    <name type="scientific">Drosophila madeirensis</name>
    <name type="common">Fruit fly</name>
    <dbReference type="NCBI Taxonomy" id="30013"/>
    <lineage>
        <taxon>Eukaryota</taxon>
        <taxon>Metazoa</taxon>
        <taxon>Ecdysozoa</taxon>
        <taxon>Arthropoda</taxon>
        <taxon>Hexapoda</taxon>
        <taxon>Insecta</taxon>
        <taxon>Pterygota</taxon>
        <taxon>Neoptera</taxon>
        <taxon>Endopterygota</taxon>
        <taxon>Diptera</taxon>
        <taxon>Brachycera</taxon>
        <taxon>Muscomorpha</taxon>
        <taxon>Ephydroidea</taxon>
        <taxon>Drosophilidae</taxon>
        <taxon>Drosophila</taxon>
        <taxon>Sophophora</taxon>
    </lineage>
</organism>
<dbReference type="AlphaFoldDB" id="A0AAU9G4E2"/>
<evidence type="ECO:0000313" key="2">
    <source>
        <dbReference type="Proteomes" id="UP001500889"/>
    </source>
</evidence>
<keyword evidence="2" id="KW-1185">Reference proteome</keyword>
<name>A0AAU9G4E2_DROMD</name>
<dbReference type="EMBL" id="AP029266">
    <property type="protein sequence ID" value="BFG02566.1"/>
    <property type="molecule type" value="Genomic_DNA"/>
</dbReference>
<evidence type="ECO:0000313" key="1">
    <source>
        <dbReference type="EMBL" id="BFG02566.1"/>
    </source>
</evidence>
<dbReference type="Proteomes" id="UP001500889">
    <property type="component" value="Chromosome A"/>
</dbReference>
<accession>A0AAU9G4E2</accession>
<protein>
    <submittedName>
        <fullName evidence="1">Uncharacterized protein</fullName>
    </submittedName>
</protein>